<keyword evidence="3" id="KW-0328">Glycosyltransferase</keyword>
<dbReference type="RefSeq" id="WP_150458859.1">
    <property type="nucleotide sequence ID" value="NZ_VYKK01000020.1"/>
</dbReference>
<dbReference type="PANTHER" id="PTHR43179:SF12">
    <property type="entry name" value="GALACTOFURANOSYLTRANSFERASE GLFT2"/>
    <property type="match status" value="1"/>
</dbReference>
<dbReference type="OrthoDB" id="140893at2"/>
<sequence>MDGFWRLSIAICTRNRHDDLLRCLKSLYSQRIEDARIELMLIDDGETSRSWLDGAREQAPEWVDLIYYRKNPAEAGLIRSRLYAVRAARNEMLLFLDDDVELAPDYLSQLRATLAAHPEAVGVGGVDQGFSCSLKGRMLMLLSGRGRLSPGKLSYSGFASSMNLWNRQKRTFRTEFLHGCNMCFRRSALSEAEAEEWLTGYSLGEDLYLSFIAGRSGPMLVNPAMRLLHHGSPASRDRREQVSYSKVVNHYELLRLRTPMTRLRYGMLLWTVGFLYAETRLRRDAEASRGYRRGLERLRAVMSGQSDSWAGRSKLPAD</sequence>
<dbReference type="SUPFAM" id="SSF53448">
    <property type="entry name" value="Nucleotide-diphospho-sugar transferases"/>
    <property type="match status" value="1"/>
</dbReference>
<dbReference type="PANTHER" id="PTHR43179">
    <property type="entry name" value="RHAMNOSYLTRANSFERASE WBBL"/>
    <property type="match status" value="1"/>
</dbReference>
<keyword evidence="4 6" id="KW-0808">Transferase</keyword>
<dbReference type="Proteomes" id="UP000367750">
    <property type="component" value="Unassembled WGS sequence"/>
</dbReference>
<comment type="caution">
    <text evidence="6">The sequence shown here is derived from an EMBL/GenBank/DDBJ whole genome shotgun (WGS) entry which is preliminary data.</text>
</comment>
<feature type="domain" description="Glycosyltransferase 2-like" evidence="5">
    <location>
        <begin position="8"/>
        <end position="190"/>
    </location>
</feature>
<dbReference type="CDD" id="cd00761">
    <property type="entry name" value="Glyco_tranf_GTA_type"/>
    <property type="match status" value="1"/>
</dbReference>
<evidence type="ECO:0000256" key="4">
    <source>
        <dbReference type="ARBA" id="ARBA00022679"/>
    </source>
</evidence>
<dbReference type="EMBL" id="VYKK01000020">
    <property type="protein sequence ID" value="KAA9000943.1"/>
    <property type="molecule type" value="Genomic_DNA"/>
</dbReference>
<evidence type="ECO:0000313" key="6">
    <source>
        <dbReference type="EMBL" id="KAA9000943.1"/>
    </source>
</evidence>
<dbReference type="Gene3D" id="3.90.550.10">
    <property type="entry name" value="Spore Coat Polysaccharide Biosynthesis Protein SpsA, Chain A"/>
    <property type="match status" value="1"/>
</dbReference>
<name>A0A5J5G2S4_9BACL</name>
<evidence type="ECO:0000256" key="3">
    <source>
        <dbReference type="ARBA" id="ARBA00022676"/>
    </source>
</evidence>
<proteinExistence type="inferred from homology"/>
<comment type="similarity">
    <text evidence="2">Belongs to the glycosyltransferase 2 family.</text>
</comment>
<dbReference type="InterPro" id="IPR001173">
    <property type="entry name" value="Glyco_trans_2-like"/>
</dbReference>
<dbReference type="GO" id="GO:0016757">
    <property type="term" value="F:glycosyltransferase activity"/>
    <property type="evidence" value="ECO:0007669"/>
    <property type="project" value="UniProtKB-KW"/>
</dbReference>
<evidence type="ECO:0000259" key="5">
    <source>
        <dbReference type="Pfam" id="PF00535"/>
    </source>
</evidence>
<gene>
    <name evidence="6" type="ORF">F4V43_13920</name>
</gene>
<evidence type="ECO:0000313" key="7">
    <source>
        <dbReference type="Proteomes" id="UP000367750"/>
    </source>
</evidence>
<evidence type="ECO:0000256" key="1">
    <source>
        <dbReference type="ARBA" id="ARBA00004776"/>
    </source>
</evidence>
<dbReference type="AlphaFoldDB" id="A0A5J5G2S4"/>
<comment type="pathway">
    <text evidence="1">Cell wall biogenesis; cell wall polysaccharide biosynthesis.</text>
</comment>
<keyword evidence="7" id="KW-1185">Reference proteome</keyword>
<accession>A0A5J5G2S4</accession>
<dbReference type="Pfam" id="PF00535">
    <property type="entry name" value="Glycos_transf_2"/>
    <property type="match status" value="1"/>
</dbReference>
<protein>
    <submittedName>
        <fullName evidence="6">Glycosyltransferase family 2 protein</fullName>
    </submittedName>
</protein>
<reference evidence="6 7" key="1">
    <citation type="submission" date="2019-09" db="EMBL/GenBank/DDBJ databases">
        <title>Bacillus ochoae sp. nov., Paenibacillus whitsoniae sp. nov., Paenibacillus spiritus sp. nov. Isolated from the Mars Exploration Rover during spacecraft assembly.</title>
        <authorList>
            <person name="Seuylemezian A."/>
            <person name="Vaishampayan P."/>
        </authorList>
    </citation>
    <scope>NUCLEOTIDE SEQUENCE [LARGE SCALE GENOMIC DNA]</scope>
    <source>
        <strain evidence="6 7">MER_111</strain>
    </source>
</reference>
<organism evidence="6 7">
    <name type="scientific">Paenibacillus spiritus</name>
    <dbReference type="NCBI Taxonomy" id="2496557"/>
    <lineage>
        <taxon>Bacteria</taxon>
        <taxon>Bacillati</taxon>
        <taxon>Bacillota</taxon>
        <taxon>Bacilli</taxon>
        <taxon>Bacillales</taxon>
        <taxon>Paenibacillaceae</taxon>
        <taxon>Paenibacillus</taxon>
    </lineage>
</organism>
<evidence type="ECO:0000256" key="2">
    <source>
        <dbReference type="ARBA" id="ARBA00006739"/>
    </source>
</evidence>
<dbReference type="InterPro" id="IPR029044">
    <property type="entry name" value="Nucleotide-diphossugar_trans"/>
</dbReference>